<name>A0A8D8T7F8_9HEMI</name>
<dbReference type="EMBL" id="HBUF01262254">
    <property type="protein sequence ID" value="CAG6683230.1"/>
    <property type="molecule type" value="Transcribed_RNA"/>
</dbReference>
<feature type="compositionally biased region" description="Polar residues" evidence="1">
    <location>
        <begin position="1"/>
        <end position="15"/>
    </location>
</feature>
<accession>A0A8D8T7F8</accession>
<protein>
    <submittedName>
        <fullName evidence="2">Uncharacterized protein</fullName>
    </submittedName>
</protein>
<organism evidence="2">
    <name type="scientific">Cacopsylla melanoneura</name>
    <dbReference type="NCBI Taxonomy" id="428564"/>
    <lineage>
        <taxon>Eukaryota</taxon>
        <taxon>Metazoa</taxon>
        <taxon>Ecdysozoa</taxon>
        <taxon>Arthropoda</taxon>
        <taxon>Hexapoda</taxon>
        <taxon>Insecta</taxon>
        <taxon>Pterygota</taxon>
        <taxon>Neoptera</taxon>
        <taxon>Paraneoptera</taxon>
        <taxon>Hemiptera</taxon>
        <taxon>Sternorrhyncha</taxon>
        <taxon>Psylloidea</taxon>
        <taxon>Psyllidae</taxon>
        <taxon>Psyllinae</taxon>
        <taxon>Cacopsylla</taxon>
    </lineage>
</organism>
<evidence type="ECO:0000256" key="1">
    <source>
        <dbReference type="SAM" id="MobiDB-lite"/>
    </source>
</evidence>
<feature type="region of interest" description="Disordered" evidence="1">
    <location>
        <begin position="1"/>
        <end position="20"/>
    </location>
</feature>
<feature type="compositionally biased region" description="Polar residues" evidence="1">
    <location>
        <begin position="61"/>
        <end position="75"/>
    </location>
</feature>
<reference evidence="2" key="1">
    <citation type="submission" date="2021-05" db="EMBL/GenBank/DDBJ databases">
        <authorList>
            <person name="Alioto T."/>
            <person name="Alioto T."/>
            <person name="Gomez Garrido J."/>
        </authorList>
    </citation>
    <scope>NUCLEOTIDE SEQUENCE</scope>
</reference>
<proteinExistence type="predicted"/>
<sequence>MQQLHNSYSSAYHSHTTATLQPTTATQQLQLETKMESSKFTSTLVIMVSLICLTSSNPITTPASGQPPTGSLSDLTTTCDPTATTTTSGTGSTTTSGYFSAGTGSTTTVDPTGTTTTAGTGSTTTSGYSDTGSTTTSGYFSNTLYMSQGILYQINISIEINSV</sequence>
<evidence type="ECO:0000313" key="2">
    <source>
        <dbReference type="EMBL" id="CAG6683230.1"/>
    </source>
</evidence>
<dbReference type="AlphaFoldDB" id="A0A8D8T7F8"/>
<feature type="compositionally biased region" description="Low complexity" evidence="1">
    <location>
        <begin position="76"/>
        <end position="132"/>
    </location>
</feature>
<feature type="region of interest" description="Disordered" evidence="1">
    <location>
        <begin position="61"/>
        <end position="132"/>
    </location>
</feature>